<dbReference type="Pfam" id="PF18701">
    <property type="entry name" value="DUF5641"/>
    <property type="match status" value="1"/>
</dbReference>
<feature type="region of interest" description="Disordered" evidence="1">
    <location>
        <begin position="273"/>
        <end position="295"/>
    </location>
</feature>
<dbReference type="Proteomes" id="UP000008909">
    <property type="component" value="Unassembled WGS sequence"/>
</dbReference>
<evidence type="ECO:0000313" key="4">
    <source>
        <dbReference type="Proteomes" id="UP000008909"/>
    </source>
</evidence>
<evidence type="ECO:0000259" key="2">
    <source>
        <dbReference type="Pfam" id="PF18701"/>
    </source>
</evidence>
<feature type="domain" description="DUF5641" evidence="2">
    <location>
        <begin position="172"/>
        <end position="254"/>
    </location>
</feature>
<proteinExistence type="predicted"/>
<evidence type="ECO:0000256" key="1">
    <source>
        <dbReference type="SAM" id="MobiDB-lite"/>
    </source>
</evidence>
<dbReference type="InterPro" id="IPR040676">
    <property type="entry name" value="DUF5641"/>
</dbReference>
<protein>
    <recommendedName>
        <fullName evidence="2">DUF5641 domain-containing protein</fullName>
    </recommendedName>
</protein>
<name>G7Y7D1_CLOSI</name>
<dbReference type="AlphaFoldDB" id="G7Y7D1"/>
<keyword evidence="4" id="KW-1185">Reference proteome</keyword>
<evidence type="ECO:0000313" key="3">
    <source>
        <dbReference type="EMBL" id="GAA48866.1"/>
    </source>
</evidence>
<organism evidence="3 4">
    <name type="scientific">Clonorchis sinensis</name>
    <name type="common">Chinese liver fluke</name>
    <dbReference type="NCBI Taxonomy" id="79923"/>
    <lineage>
        <taxon>Eukaryota</taxon>
        <taxon>Metazoa</taxon>
        <taxon>Spiralia</taxon>
        <taxon>Lophotrochozoa</taxon>
        <taxon>Platyhelminthes</taxon>
        <taxon>Trematoda</taxon>
        <taxon>Digenea</taxon>
        <taxon>Opisthorchiida</taxon>
        <taxon>Opisthorchiata</taxon>
        <taxon>Opisthorchiidae</taxon>
        <taxon>Clonorchis</taxon>
    </lineage>
</organism>
<reference key="2">
    <citation type="submission" date="2011-10" db="EMBL/GenBank/DDBJ databases">
        <title>The genome and transcriptome sequence of Clonorchis sinensis provide insights into the carcinogenic liver fluke.</title>
        <authorList>
            <person name="Wang X."/>
            <person name="Huang Y."/>
            <person name="Chen W."/>
            <person name="Liu H."/>
            <person name="Guo L."/>
            <person name="Chen Y."/>
            <person name="Luo F."/>
            <person name="Zhou W."/>
            <person name="Sun J."/>
            <person name="Mao Q."/>
            <person name="Liang P."/>
            <person name="Zhou C."/>
            <person name="Tian Y."/>
            <person name="Men J."/>
            <person name="Lv X."/>
            <person name="Huang L."/>
            <person name="Zhou J."/>
            <person name="Hu Y."/>
            <person name="Li R."/>
            <person name="Zhang F."/>
            <person name="Lei H."/>
            <person name="Li X."/>
            <person name="Hu X."/>
            <person name="Liang C."/>
            <person name="Xu J."/>
            <person name="Wu Z."/>
            <person name="Yu X."/>
        </authorList>
    </citation>
    <scope>NUCLEOTIDE SEQUENCE</scope>
    <source>
        <strain>Henan</strain>
    </source>
</reference>
<reference evidence="3" key="1">
    <citation type="journal article" date="2011" name="Genome Biol.">
        <title>The draft genome of the carcinogenic human liver fluke Clonorchis sinensis.</title>
        <authorList>
            <person name="Wang X."/>
            <person name="Chen W."/>
            <person name="Huang Y."/>
            <person name="Sun J."/>
            <person name="Men J."/>
            <person name="Liu H."/>
            <person name="Luo F."/>
            <person name="Guo L."/>
            <person name="Lv X."/>
            <person name="Deng C."/>
            <person name="Zhou C."/>
            <person name="Fan Y."/>
            <person name="Li X."/>
            <person name="Huang L."/>
            <person name="Hu Y."/>
            <person name="Liang C."/>
            <person name="Hu X."/>
            <person name="Xu J."/>
            <person name="Yu X."/>
        </authorList>
    </citation>
    <scope>NUCLEOTIDE SEQUENCE [LARGE SCALE GENOMIC DNA]</scope>
    <source>
        <strain evidence="3">Henan</strain>
    </source>
</reference>
<sequence>MPGRIPFRPWCQVHQRIMQPDDRGNRCTACKSPWPPLSLQSQRTFWQRFRPYGAERGYRIKSRVIGIAQKHKHQAVVLVGPLERNPVPERRKQSSISLDRGVLVGGILGAGKPNGGRTGISCCMSLLRLTDRRYKIPLPWKTGCSGLPPNYSFALQRLNSLGKRLTKDRHLHDFYMTANNEYLVKRRSGSGLKQRRSLNEGDLFLLRDVATPRGQQEEDIIERVIQSTDGIAEGASVRTRWGALRREVRQICLLEAFGQDGVDFGERRDRVADQQAGSISTDDKGHVSSSSTKMPISCEEQALIM</sequence>
<accession>G7Y7D1</accession>
<gene>
    <name evidence="3" type="ORF">CLF_102147</name>
</gene>
<dbReference type="EMBL" id="DF142915">
    <property type="protein sequence ID" value="GAA48866.1"/>
    <property type="molecule type" value="Genomic_DNA"/>
</dbReference>